<proteinExistence type="predicted"/>
<protein>
    <submittedName>
        <fullName evidence="2">Uncharacterized protein</fullName>
    </submittedName>
</protein>
<keyword evidence="1" id="KW-0732">Signal</keyword>
<accession>A0AAX3G1Z7</accession>
<gene>
    <name evidence="2" type="ORF">NCTC7357_04061</name>
</gene>
<name>A0AAX3G1Z7_9PSED</name>
<evidence type="ECO:0000256" key="1">
    <source>
        <dbReference type="SAM" id="SignalP"/>
    </source>
</evidence>
<evidence type="ECO:0000313" key="3">
    <source>
        <dbReference type="Proteomes" id="UP000277437"/>
    </source>
</evidence>
<feature type="chain" id="PRO_5043982389" evidence="1">
    <location>
        <begin position="23"/>
        <end position="114"/>
    </location>
</feature>
<dbReference type="AlphaFoldDB" id="A0AAX3G1Z7"/>
<sequence length="114" mass="12432">MPDSSTACIVALTLATFASANAQSSADATTLVGVDNFARAESDLYMDKSVESGGLGRFVHIREPVAIDAQDVIRMNTEWPMEFSKARARRFINSIIRVRASLSDRWATAIGTYT</sequence>
<organism evidence="2 3">
    <name type="scientific">Pseudomonas chlororaphis</name>
    <dbReference type="NCBI Taxonomy" id="587753"/>
    <lineage>
        <taxon>Bacteria</taxon>
        <taxon>Pseudomonadati</taxon>
        <taxon>Pseudomonadota</taxon>
        <taxon>Gammaproteobacteria</taxon>
        <taxon>Pseudomonadales</taxon>
        <taxon>Pseudomonadaceae</taxon>
        <taxon>Pseudomonas</taxon>
    </lineage>
</organism>
<reference evidence="2 3" key="1">
    <citation type="submission" date="2018-12" db="EMBL/GenBank/DDBJ databases">
        <authorList>
            <consortium name="Pathogen Informatics"/>
        </authorList>
    </citation>
    <scope>NUCLEOTIDE SEQUENCE [LARGE SCALE GENOMIC DNA]</scope>
    <source>
        <strain evidence="2 3">NCTC7357</strain>
    </source>
</reference>
<feature type="signal peptide" evidence="1">
    <location>
        <begin position="1"/>
        <end position="22"/>
    </location>
</feature>
<dbReference type="EMBL" id="LR134334">
    <property type="protein sequence ID" value="VEF75720.1"/>
    <property type="molecule type" value="Genomic_DNA"/>
</dbReference>
<dbReference type="Proteomes" id="UP000277437">
    <property type="component" value="Chromosome"/>
</dbReference>
<evidence type="ECO:0000313" key="2">
    <source>
        <dbReference type="EMBL" id="VEF75720.1"/>
    </source>
</evidence>